<feature type="transmembrane region" description="Helical" evidence="1">
    <location>
        <begin position="323"/>
        <end position="343"/>
    </location>
</feature>
<keyword evidence="4" id="KW-1185">Reference proteome</keyword>
<name>A0A5M6ZNP8_9PROT</name>
<feature type="signal peptide" evidence="2">
    <location>
        <begin position="1"/>
        <end position="28"/>
    </location>
</feature>
<evidence type="ECO:0000256" key="1">
    <source>
        <dbReference type="SAM" id="Phobius"/>
    </source>
</evidence>
<evidence type="ECO:0000313" key="4">
    <source>
        <dbReference type="Proteomes" id="UP000325122"/>
    </source>
</evidence>
<feature type="transmembrane region" description="Helical" evidence="1">
    <location>
        <begin position="251"/>
        <end position="272"/>
    </location>
</feature>
<gene>
    <name evidence="3" type="ORF">F1654_02340</name>
</gene>
<dbReference type="Proteomes" id="UP000325122">
    <property type="component" value="Unassembled WGS sequence"/>
</dbReference>
<evidence type="ECO:0000256" key="2">
    <source>
        <dbReference type="SAM" id="SignalP"/>
    </source>
</evidence>
<keyword evidence="1" id="KW-1133">Transmembrane helix</keyword>
<dbReference type="EMBL" id="VWOJ01000001">
    <property type="protein sequence ID" value="KAA5804858.1"/>
    <property type="molecule type" value="Genomic_DNA"/>
</dbReference>
<comment type="caution">
    <text evidence="3">The sequence shown here is derived from an EMBL/GenBank/DDBJ whole genome shotgun (WGS) entry which is preliminary data.</text>
</comment>
<evidence type="ECO:0000313" key="3">
    <source>
        <dbReference type="EMBL" id="KAA5804858.1"/>
    </source>
</evidence>
<feature type="transmembrane region" description="Helical" evidence="1">
    <location>
        <begin position="292"/>
        <end position="317"/>
    </location>
</feature>
<keyword evidence="2" id="KW-0732">Signal</keyword>
<feature type="transmembrane region" description="Helical" evidence="1">
    <location>
        <begin position="355"/>
        <end position="375"/>
    </location>
</feature>
<keyword evidence="1" id="KW-0472">Membrane</keyword>
<keyword evidence="1" id="KW-0812">Transmembrane</keyword>
<dbReference type="RefSeq" id="WP_150021889.1">
    <property type="nucleotide sequence ID" value="NZ_VWOJ01000001.1"/>
</dbReference>
<accession>A0A5M6ZNP8</accession>
<dbReference type="AlphaFoldDB" id="A0A5M6ZNP8"/>
<feature type="transmembrane region" description="Helical" evidence="1">
    <location>
        <begin position="381"/>
        <end position="402"/>
    </location>
</feature>
<sequence length="418" mass="42270">MKTVLRAILSGLAGAMTAGALLAGGASAQYVGGNLQLDLDERGDVNIAGANVRLSGRVGGSVSAASADFFSSADIGGDLDLAAANVTIAGPVHGDISGFAANITIDAPVGGDVSAAGANITVLNTVAGEMNVRGALITLGRDGEVSGPADWAGREIIIEGALVRGGKLSARDVRISGVVNGPLEIAGRHVRFTSSASITGPVTVRSPNPPELSEGADVADLNYIEAPFEDSRRARRGTGPEISMRFLPSPWAVGGVLGASAFLLGLLASIVAPRGVGAVAASFRRRPFVSGFLGLVVLALLPVLTLTLFVLLAVTIIGIPLAMLLFLAFPIVLFLAFAFGGLVVGDAVMNRTGTVAGLGLRTVSFFLAIIAIIALSAVPVLGFIVLPLVLCIGLGAWTLAIFGRESLKGLETSSASEA</sequence>
<feature type="chain" id="PRO_5024447481" evidence="2">
    <location>
        <begin position="29"/>
        <end position="418"/>
    </location>
</feature>
<reference evidence="3 4" key="1">
    <citation type="submission" date="2019-09" db="EMBL/GenBank/DDBJ databases">
        <authorList>
            <person name="Kevbrin V."/>
            <person name="Grouzdev D.S."/>
        </authorList>
    </citation>
    <scope>NUCLEOTIDE SEQUENCE [LARGE SCALE GENOMIC DNA]</scope>
    <source>
        <strain evidence="3 4">G-192</strain>
    </source>
</reference>
<proteinExistence type="predicted"/>
<protein>
    <submittedName>
        <fullName evidence="3">Polymer-forming cytoskeletal protein</fullName>
    </submittedName>
</protein>
<organism evidence="3 4">
    <name type="scientific">Alkalicaulis satelles</name>
    <dbReference type="NCBI Taxonomy" id="2609175"/>
    <lineage>
        <taxon>Bacteria</taxon>
        <taxon>Pseudomonadati</taxon>
        <taxon>Pseudomonadota</taxon>
        <taxon>Alphaproteobacteria</taxon>
        <taxon>Maricaulales</taxon>
        <taxon>Maricaulaceae</taxon>
        <taxon>Alkalicaulis</taxon>
    </lineage>
</organism>